<dbReference type="PANTHER" id="PTHR34374">
    <property type="entry name" value="LARGE RIBOSOMAL RNA SUBUNIT ACCUMULATION PROTEIN YCED HOMOLOG 1, CHLOROPLASTIC"/>
    <property type="match status" value="1"/>
</dbReference>
<evidence type="ECO:0000313" key="1">
    <source>
        <dbReference type="EMBL" id="QCQ22628.1"/>
    </source>
</evidence>
<gene>
    <name evidence="1" type="ORF">FDQ92_10890</name>
</gene>
<sequence>MRIRVDDIPESGRVLHYHWDRNRLKDFMPPNDPFEMETLQPVSVDLEIHKGADHVRIRGSFSARFQLQCHRCLDPYPWQLLQDVDTLLLVEKDLPDEEEVELEPEDLEVEFFDGEEIDIDRLVAEEVFLALPFRALCSEECRGLCPGCGANLNRETCRCSKSDKESPFQALERLRSQWSK</sequence>
<accession>A0A4P8L405</accession>
<name>A0A4P8L405_9BACT</name>
<dbReference type="Proteomes" id="UP000298602">
    <property type="component" value="Chromosome"/>
</dbReference>
<dbReference type="EMBL" id="CP040098">
    <property type="protein sequence ID" value="QCQ22628.1"/>
    <property type="molecule type" value="Genomic_DNA"/>
</dbReference>
<protein>
    <submittedName>
        <fullName evidence="1">DUF177 domain-containing protein</fullName>
    </submittedName>
</protein>
<keyword evidence="2" id="KW-1185">Reference proteome</keyword>
<dbReference type="RefSeq" id="WP_137424912.1">
    <property type="nucleotide sequence ID" value="NZ_CP040098.1"/>
</dbReference>
<reference evidence="1 2" key="2">
    <citation type="submission" date="2019-05" db="EMBL/GenBank/DDBJ databases">
        <authorList>
            <person name="Suflita J.M."/>
            <person name="Marks C.R."/>
        </authorList>
    </citation>
    <scope>NUCLEOTIDE SEQUENCE [LARGE SCALE GENOMIC DNA]</scope>
    <source>
        <strain evidence="1 2">ALDC</strain>
    </source>
</reference>
<dbReference type="AlphaFoldDB" id="A0A4P8L405"/>
<proteinExistence type="predicted"/>
<dbReference type="OrthoDB" id="9790372at2"/>
<dbReference type="InterPro" id="IPR003772">
    <property type="entry name" value="YceD"/>
</dbReference>
<dbReference type="PANTHER" id="PTHR34374:SF1">
    <property type="entry name" value="LARGE RIBOSOMAL RNA SUBUNIT ACCUMULATION PROTEIN YCED HOMOLOG 1, CHLOROPLASTIC"/>
    <property type="match status" value="1"/>
</dbReference>
<organism evidence="1 2">
    <name type="scientific">Desulfoglaeba alkanexedens ALDC</name>
    <dbReference type="NCBI Taxonomy" id="980445"/>
    <lineage>
        <taxon>Bacteria</taxon>
        <taxon>Pseudomonadati</taxon>
        <taxon>Thermodesulfobacteriota</taxon>
        <taxon>Syntrophobacteria</taxon>
        <taxon>Syntrophobacterales</taxon>
        <taxon>Syntrophobacteraceae</taxon>
        <taxon>Desulfoglaeba</taxon>
    </lineage>
</organism>
<dbReference type="Pfam" id="PF02620">
    <property type="entry name" value="YceD"/>
    <property type="match status" value="1"/>
</dbReference>
<dbReference type="KEGG" id="dax:FDQ92_10890"/>
<evidence type="ECO:0000313" key="2">
    <source>
        <dbReference type="Proteomes" id="UP000298602"/>
    </source>
</evidence>
<reference evidence="1 2" key="1">
    <citation type="submission" date="2019-05" db="EMBL/GenBank/DDBJ databases">
        <title>The Complete Genome Sequence of the n-alkane-degrading Desulfoglaeba alkanexedens ALDC reveals multiple alkylsuccinate synthase gene clusters.</title>
        <authorList>
            <person name="Callaghan A.V."/>
            <person name="Davidova I.A."/>
            <person name="Duncan K.E."/>
            <person name="Morris B."/>
            <person name="McInerney M.J."/>
        </authorList>
    </citation>
    <scope>NUCLEOTIDE SEQUENCE [LARGE SCALE GENOMIC DNA]</scope>
    <source>
        <strain evidence="1 2">ALDC</strain>
    </source>
</reference>